<dbReference type="Gene3D" id="3.30.110.60">
    <property type="entry name" value="YhbY-like"/>
    <property type="match status" value="1"/>
</dbReference>
<evidence type="ECO:0000256" key="3">
    <source>
        <dbReference type="SAM" id="MobiDB-lite"/>
    </source>
</evidence>
<dbReference type="Pfam" id="PF01985">
    <property type="entry name" value="CRS1_YhbY"/>
    <property type="match status" value="1"/>
</dbReference>
<feature type="compositionally biased region" description="Basic residues" evidence="3">
    <location>
        <begin position="97"/>
        <end position="116"/>
    </location>
</feature>
<comment type="caution">
    <text evidence="5">The sequence shown here is derived from an EMBL/GenBank/DDBJ whole genome shotgun (WGS) entry which is preliminary data.</text>
</comment>
<evidence type="ECO:0000256" key="2">
    <source>
        <dbReference type="PROSITE-ProRule" id="PRU00626"/>
    </source>
</evidence>
<evidence type="ECO:0000313" key="5">
    <source>
        <dbReference type="EMBL" id="HIW85047.1"/>
    </source>
</evidence>
<dbReference type="PROSITE" id="PS51295">
    <property type="entry name" value="CRM"/>
    <property type="match status" value="1"/>
</dbReference>
<evidence type="ECO:0000259" key="4">
    <source>
        <dbReference type="PROSITE" id="PS51295"/>
    </source>
</evidence>
<reference evidence="5" key="2">
    <citation type="submission" date="2021-04" db="EMBL/GenBank/DDBJ databases">
        <authorList>
            <person name="Gilroy R."/>
        </authorList>
    </citation>
    <scope>NUCLEOTIDE SEQUENCE</scope>
    <source>
        <strain evidence="5">421</strain>
    </source>
</reference>
<dbReference type="InterPro" id="IPR017924">
    <property type="entry name" value="RNA-binding_YhbY"/>
</dbReference>
<name>A0A9D1UEP0_9FIRM</name>
<dbReference type="PANTHER" id="PTHR40065:SF3">
    <property type="entry name" value="RNA-BINDING PROTEIN YHBY"/>
    <property type="match status" value="1"/>
</dbReference>
<dbReference type="InterPro" id="IPR001890">
    <property type="entry name" value="RNA-binding_CRM"/>
</dbReference>
<gene>
    <name evidence="5" type="primary">yhbY</name>
    <name evidence="5" type="ORF">IAA48_00980</name>
</gene>
<dbReference type="SUPFAM" id="SSF75471">
    <property type="entry name" value="YhbY-like"/>
    <property type="match status" value="1"/>
</dbReference>
<organism evidence="5 6">
    <name type="scientific">Candidatus Eubacterium faecipullorum</name>
    <dbReference type="NCBI Taxonomy" id="2838571"/>
    <lineage>
        <taxon>Bacteria</taxon>
        <taxon>Bacillati</taxon>
        <taxon>Bacillota</taxon>
        <taxon>Clostridia</taxon>
        <taxon>Eubacteriales</taxon>
        <taxon>Eubacteriaceae</taxon>
        <taxon>Eubacterium</taxon>
    </lineage>
</organism>
<dbReference type="GO" id="GO:0003723">
    <property type="term" value="F:RNA binding"/>
    <property type="evidence" value="ECO:0007669"/>
    <property type="project" value="UniProtKB-UniRule"/>
</dbReference>
<dbReference type="AlphaFoldDB" id="A0A9D1UEP0"/>
<sequence>MTSKERAALRAAANPLEPIFQVGKEGVCPNLVSQLDDALDARELLKIRVHLETCPKKPREIADELQAALSAEVIQVIGGVIVLYRKADEEKIKAKKAAAAKQKKPAKKHVKIKGMRARNAQVNSRRPASGTPRSRGERH</sequence>
<protein>
    <submittedName>
        <fullName evidence="5">Ribosome assembly RNA-binding protein YhbY</fullName>
    </submittedName>
</protein>
<dbReference type="InterPro" id="IPR035920">
    <property type="entry name" value="YhbY-like_sf"/>
</dbReference>
<evidence type="ECO:0000256" key="1">
    <source>
        <dbReference type="ARBA" id="ARBA00022884"/>
    </source>
</evidence>
<dbReference type="Proteomes" id="UP000824205">
    <property type="component" value="Unassembled WGS sequence"/>
</dbReference>
<dbReference type="PANTHER" id="PTHR40065">
    <property type="entry name" value="RNA-BINDING PROTEIN YHBY"/>
    <property type="match status" value="1"/>
</dbReference>
<feature type="domain" description="CRM" evidence="4">
    <location>
        <begin position="1"/>
        <end position="96"/>
    </location>
</feature>
<dbReference type="NCBIfam" id="TIGR00253">
    <property type="entry name" value="RNA_bind_YhbY"/>
    <property type="match status" value="1"/>
</dbReference>
<evidence type="ECO:0000313" key="6">
    <source>
        <dbReference type="Proteomes" id="UP000824205"/>
    </source>
</evidence>
<dbReference type="SMART" id="SM01103">
    <property type="entry name" value="CRS1_YhbY"/>
    <property type="match status" value="1"/>
</dbReference>
<proteinExistence type="predicted"/>
<accession>A0A9D1UEP0</accession>
<keyword evidence="1 2" id="KW-0694">RNA-binding</keyword>
<dbReference type="InterPro" id="IPR051925">
    <property type="entry name" value="RNA-binding_domain"/>
</dbReference>
<reference evidence="5" key="1">
    <citation type="journal article" date="2021" name="PeerJ">
        <title>Extensive microbial diversity within the chicken gut microbiome revealed by metagenomics and culture.</title>
        <authorList>
            <person name="Gilroy R."/>
            <person name="Ravi A."/>
            <person name="Getino M."/>
            <person name="Pursley I."/>
            <person name="Horton D.L."/>
            <person name="Alikhan N.F."/>
            <person name="Baker D."/>
            <person name="Gharbi K."/>
            <person name="Hall N."/>
            <person name="Watson M."/>
            <person name="Adriaenssens E.M."/>
            <person name="Foster-Nyarko E."/>
            <person name="Jarju S."/>
            <person name="Secka A."/>
            <person name="Antonio M."/>
            <person name="Oren A."/>
            <person name="Chaudhuri R.R."/>
            <person name="La Ragione R."/>
            <person name="Hildebrand F."/>
            <person name="Pallen M.J."/>
        </authorList>
    </citation>
    <scope>NUCLEOTIDE SEQUENCE</scope>
    <source>
        <strain evidence="5">421</strain>
    </source>
</reference>
<dbReference type="EMBL" id="DXGE01000005">
    <property type="protein sequence ID" value="HIW85047.1"/>
    <property type="molecule type" value="Genomic_DNA"/>
</dbReference>
<feature type="region of interest" description="Disordered" evidence="3">
    <location>
        <begin position="97"/>
        <end position="139"/>
    </location>
</feature>